<sequence length="84" mass="9804">MKNYYHLLSFNDDMAKESANSFLKNGWELVHVGTKLIDILDNGQAYYNTEYVLGGTKEQYEKYIVDSEKADKDFFSQFQLSDDD</sequence>
<dbReference type="AlphaFoldDB" id="A0AAQ0IH10"/>
<evidence type="ECO:0000313" key="1">
    <source>
        <dbReference type="EMBL" id="QUM70295.1"/>
    </source>
</evidence>
<dbReference type="RefSeq" id="WP_070671809.1">
    <property type="nucleotide sequence ID" value="NZ_CP063367.1"/>
</dbReference>
<name>A0AAQ0IH10_9STAP</name>
<dbReference type="EMBL" id="CP063367">
    <property type="protein sequence ID" value="QUM70295.1"/>
    <property type="molecule type" value="Genomic_DNA"/>
</dbReference>
<proteinExistence type="predicted"/>
<reference evidence="1" key="1">
    <citation type="journal article" date="2021" name="Front. Microbiol.">
        <title>Presence and Characterization of a Novel cfr-Carrying Tn558 Transposon Derivative in Staphylococcus delphini Isolated From Retail Food.</title>
        <authorList>
            <person name="Zhang F."/>
            <person name="Wu S."/>
            <person name="Huang J."/>
            <person name="Yang R."/>
            <person name="Zhang J."/>
            <person name="Lei T."/>
            <person name="Dai J."/>
            <person name="Ding Y."/>
            <person name="Xue L."/>
            <person name="Wang J."/>
            <person name="Chen M."/>
            <person name="Wu Q."/>
        </authorList>
    </citation>
    <scope>NUCLEOTIDE SEQUENCE</scope>
    <source>
        <strain evidence="1">2794-1</strain>
    </source>
</reference>
<protein>
    <submittedName>
        <fullName evidence="1">Uncharacterized protein</fullName>
    </submittedName>
</protein>
<evidence type="ECO:0000313" key="2">
    <source>
        <dbReference type="Proteomes" id="UP000675994"/>
    </source>
</evidence>
<accession>A0AAQ0IH10</accession>
<dbReference type="GeneID" id="77325504"/>
<dbReference type="Proteomes" id="UP000675994">
    <property type="component" value="Chromosome"/>
</dbReference>
<organism evidence="1 2">
    <name type="scientific">Staphylococcus delphini</name>
    <dbReference type="NCBI Taxonomy" id="53344"/>
    <lineage>
        <taxon>Bacteria</taxon>
        <taxon>Bacillati</taxon>
        <taxon>Bacillota</taxon>
        <taxon>Bacilli</taxon>
        <taxon>Bacillales</taxon>
        <taxon>Staphylococcaceae</taxon>
        <taxon>Staphylococcus</taxon>
        <taxon>Staphylococcus intermedius group</taxon>
    </lineage>
</organism>
<gene>
    <name evidence="1" type="ORF">IPU22_05125</name>
</gene>